<feature type="region of interest" description="Disordered" evidence="1">
    <location>
        <begin position="593"/>
        <end position="629"/>
    </location>
</feature>
<reference evidence="3 4" key="1">
    <citation type="submission" date="2016-08" db="EMBL/GenBank/DDBJ databases">
        <title>A Parts List for Fungal Cellulosomes Revealed by Comparative Genomics.</title>
        <authorList>
            <consortium name="DOE Joint Genome Institute"/>
            <person name="Haitjema C.H."/>
            <person name="Gilmore S.P."/>
            <person name="Henske J.K."/>
            <person name="Solomon K.V."/>
            <person name="De Groot R."/>
            <person name="Kuo A."/>
            <person name="Mondo S.J."/>
            <person name="Salamov A.A."/>
            <person name="Labutti K."/>
            <person name="Zhao Z."/>
            <person name="Chiniquy J."/>
            <person name="Barry K."/>
            <person name="Brewer H.M."/>
            <person name="Purvine S.O."/>
            <person name="Wright A.T."/>
            <person name="Boxma B."/>
            <person name="Van Alen T."/>
            <person name="Hackstein J.H."/>
            <person name="Baker S.E."/>
            <person name="Grigoriev I.V."/>
            <person name="O'Malley M.A."/>
        </authorList>
    </citation>
    <scope>NUCLEOTIDE SEQUENCE [LARGE SCALE GENOMIC DNA]</scope>
    <source>
        <strain evidence="3 4">G1</strain>
    </source>
</reference>
<dbReference type="OrthoDB" id="2153684at2759"/>
<feature type="transmembrane region" description="Helical" evidence="2">
    <location>
        <begin position="486"/>
        <end position="506"/>
    </location>
</feature>
<dbReference type="Gene3D" id="2.120.10.80">
    <property type="entry name" value="Kelch-type beta propeller"/>
    <property type="match status" value="2"/>
</dbReference>
<sequence>MRNNILNLKFIICFIYIYISSVYSDNIRIPEFKWEKVDVVSNVGDDLPEERRDYAIGYCTDQDEIIIYGGRTVDNRILSDTWIFNLNQRSWRKPLLVRNENDNHPPGRYGMVYGNDEPPSNSYRNAFVITHGIGSNQQIYNDVWSFDFIRECWVEIKATGDIPEPRYNAIGGIDLTRMSHLNQMSTEYLIFSHGKNKSKYFTDTYILKLDGRSQQGDYSQLTAEWIKLNTSNAPSLKDGATGGVLSDDRLVVFGGCEEKGNCNGNGYFLDINFDYLRTNVETDVKWKEIKNECIRPKAYAASVRGSDQRITDYIENDRLIIFGGLTETKYGTDSLGEISIFDMDKKKFFGVQPSSKNDKEFPKATKGAKMIATAPKSGETNGFSIILYGGEPIDDDQWSTNIWKLDVSNNFSYYPTPPEGVTMTDCYTIKEVSEKINFDDDQKVDTLLTKKESIGTLLLFILSLIGIPVLIICSRALNCFTEKWKIIFLTLGTLNIILLIFNLIFSSKSKGFILYSKIILLCLMLVYMVFPFIRPKQPVIDINQDEVNAAGVPIEKNIEEKNKKKIPTSSSSSLLINPSIKNNQVNSVASEINGENESVQSTPMNGTRNLTVDSKYGSTNNKDGNNSEKRESFLSPVFINPSIKEEAEEDDETEDVGDSEIEEDEDEIIKKKYLSHAKIWLYLLRIIGFIILVTLIILTLLVSSSDESKLQNKKIFIYIWIILVAILYIVAIIIARRKPLLKARKISFRASEPLEPNRTNSWALPANNQMKRFSMVSDSSYGKTSAFDDIGNVSAYSQSVRNYNGLNMAQNTNNTNIPVINGSGNNNVSPSLGYSIPPLPVTPVYMNNNGLFSIQANYKLPNQSQSQSSSLVNQITDSGVYKASEMTNIPTSSSDYQSYKDMNNMSMNMNMNMAMNNSQIQNVNNINNNNITIINSNNNNNGFNNNNEKYSSSSSLNSLNLKEEKINNGSLLYPLPTSTNNIPSPLFITNNNNGSMITLSNSNITNPSPQSQTQLLSQNSSLYILPSQNISNSPSPVLEESPIQINTPIEHEGNLDFPQRNDTIENMNDKEVMMVMTVPKRKLTVVNM</sequence>
<name>A0A1Y2A7H6_9FUNG</name>
<dbReference type="PANTHER" id="PTHR23244">
    <property type="entry name" value="KELCH REPEAT DOMAIN"/>
    <property type="match status" value="1"/>
</dbReference>
<dbReference type="STRING" id="1754190.A0A1Y2A7H6"/>
<evidence type="ECO:0008006" key="5">
    <source>
        <dbReference type="Google" id="ProtNLM"/>
    </source>
</evidence>
<evidence type="ECO:0000256" key="2">
    <source>
        <dbReference type="SAM" id="Phobius"/>
    </source>
</evidence>
<dbReference type="Pfam" id="PF24681">
    <property type="entry name" value="Kelch_KLHDC2_KLHL20_DRC7"/>
    <property type="match status" value="1"/>
</dbReference>
<keyword evidence="4" id="KW-1185">Reference proteome</keyword>
<feature type="transmembrane region" description="Helical" evidence="2">
    <location>
        <begin position="454"/>
        <end position="474"/>
    </location>
</feature>
<feature type="transmembrane region" description="Helical" evidence="2">
    <location>
        <begin position="5"/>
        <end position="23"/>
    </location>
</feature>
<gene>
    <name evidence="3" type="ORF">LY90DRAFT_677188</name>
</gene>
<organism evidence="3 4">
    <name type="scientific">Neocallimastix californiae</name>
    <dbReference type="NCBI Taxonomy" id="1754190"/>
    <lineage>
        <taxon>Eukaryota</taxon>
        <taxon>Fungi</taxon>
        <taxon>Fungi incertae sedis</taxon>
        <taxon>Chytridiomycota</taxon>
        <taxon>Chytridiomycota incertae sedis</taxon>
        <taxon>Neocallimastigomycetes</taxon>
        <taxon>Neocallimastigales</taxon>
        <taxon>Neocallimastigaceae</taxon>
        <taxon>Neocallimastix</taxon>
    </lineage>
</organism>
<feature type="transmembrane region" description="Helical" evidence="2">
    <location>
        <begin position="512"/>
        <end position="533"/>
    </location>
</feature>
<comment type="caution">
    <text evidence="3">The sequence shown here is derived from an EMBL/GenBank/DDBJ whole genome shotgun (WGS) entry which is preliminary data.</text>
</comment>
<keyword evidence="2" id="KW-0812">Transmembrane</keyword>
<dbReference type="AlphaFoldDB" id="A0A1Y2A7H6"/>
<keyword evidence="2" id="KW-1133">Transmembrane helix</keyword>
<evidence type="ECO:0000313" key="4">
    <source>
        <dbReference type="Proteomes" id="UP000193920"/>
    </source>
</evidence>
<dbReference type="PANTHER" id="PTHR23244:SF471">
    <property type="entry name" value="GUANINE NUCLEOTIDE-BINDING PROTEIN SUBUNIT BETA 1-RELATED"/>
    <property type="match status" value="1"/>
</dbReference>
<evidence type="ECO:0000256" key="1">
    <source>
        <dbReference type="SAM" id="MobiDB-lite"/>
    </source>
</evidence>
<evidence type="ECO:0000313" key="3">
    <source>
        <dbReference type="EMBL" id="ORY18441.1"/>
    </source>
</evidence>
<feature type="transmembrane region" description="Helical" evidence="2">
    <location>
        <begin position="679"/>
        <end position="703"/>
    </location>
</feature>
<dbReference type="Proteomes" id="UP000193920">
    <property type="component" value="Unassembled WGS sequence"/>
</dbReference>
<feature type="compositionally biased region" description="Polar residues" evidence="1">
    <location>
        <begin position="593"/>
        <end position="624"/>
    </location>
</feature>
<protein>
    <recommendedName>
        <fullName evidence="5">Galactose oxidase</fullName>
    </recommendedName>
</protein>
<dbReference type="InterPro" id="IPR015915">
    <property type="entry name" value="Kelch-typ_b-propeller"/>
</dbReference>
<dbReference type="EMBL" id="MCOG01000319">
    <property type="protein sequence ID" value="ORY18441.1"/>
    <property type="molecule type" value="Genomic_DNA"/>
</dbReference>
<accession>A0A1Y2A7H6</accession>
<proteinExistence type="predicted"/>
<dbReference type="SUPFAM" id="SSF117281">
    <property type="entry name" value="Kelch motif"/>
    <property type="match status" value="1"/>
</dbReference>
<feature type="transmembrane region" description="Helical" evidence="2">
    <location>
        <begin position="715"/>
        <end position="735"/>
    </location>
</feature>
<keyword evidence="2" id="KW-0472">Membrane</keyword>